<dbReference type="Pfam" id="PF12796">
    <property type="entry name" value="Ank_2"/>
    <property type="match status" value="1"/>
</dbReference>
<dbReference type="InterPro" id="IPR002110">
    <property type="entry name" value="Ankyrin_rpt"/>
</dbReference>
<dbReference type="Gene3D" id="1.25.40.20">
    <property type="entry name" value="Ankyrin repeat-containing domain"/>
    <property type="match status" value="1"/>
</dbReference>
<dbReference type="WBParaSite" id="HDID_0000338501-mRNA-1">
    <property type="protein sequence ID" value="HDID_0000338501-mRNA-1"/>
    <property type="gene ID" value="HDID_0000338501"/>
</dbReference>
<dbReference type="OrthoDB" id="6222060at2759"/>
<gene>
    <name evidence="4" type="ORF">HDID_LOCUS3383</name>
</gene>
<sequence>MVHIMDSRPEEKTSSTSDIVSDNGKNAQRMNNGRIIPTSNITRLTEAIAKDSHSDIVRLLKDDLFHETSIDRAIPLLNYAASYGNLFCVQLLVEKGCPCTARDRGGYFALSLAAKNGHVNVVNYLMKCIEKSGEPYEMEYREAICIASYMGHLPIVKLLLNHYGDICYGLRNPHAKRKALKTAVLNGDIEELDHLLSAIYGSYHLMKYKIGLRLNTLEGIRSLIVLAVAKRNDAVVRRLLEWVNEYDPLGYKCKEDMYEQALGIDRFAIAFDIYALIKQYP</sequence>
<evidence type="ECO:0000313" key="4">
    <source>
        <dbReference type="EMBL" id="VDL31552.1"/>
    </source>
</evidence>
<evidence type="ECO:0000313" key="6">
    <source>
        <dbReference type="WBParaSite" id="HDID_0000338501-mRNA-1"/>
    </source>
</evidence>
<dbReference type="InterPro" id="IPR036770">
    <property type="entry name" value="Ankyrin_rpt-contain_sf"/>
</dbReference>
<proteinExistence type="predicted"/>
<dbReference type="STRING" id="6216.A0A0R3SF01"/>
<dbReference type="SUPFAM" id="SSF48403">
    <property type="entry name" value="Ankyrin repeat"/>
    <property type="match status" value="1"/>
</dbReference>
<accession>A0A0R3SF01</accession>
<dbReference type="PANTHER" id="PTHR24198">
    <property type="entry name" value="ANKYRIN REPEAT AND PROTEIN KINASE DOMAIN-CONTAINING PROTEIN"/>
    <property type="match status" value="1"/>
</dbReference>
<feature type="compositionally biased region" description="Basic and acidic residues" evidence="3">
    <location>
        <begin position="1"/>
        <end position="13"/>
    </location>
</feature>
<feature type="region of interest" description="Disordered" evidence="3">
    <location>
        <begin position="1"/>
        <end position="32"/>
    </location>
</feature>
<evidence type="ECO:0000256" key="2">
    <source>
        <dbReference type="ARBA" id="ARBA00023043"/>
    </source>
</evidence>
<feature type="compositionally biased region" description="Polar residues" evidence="3">
    <location>
        <begin position="14"/>
        <end position="32"/>
    </location>
</feature>
<reference evidence="4 5" key="2">
    <citation type="submission" date="2018-11" db="EMBL/GenBank/DDBJ databases">
        <authorList>
            <consortium name="Pathogen Informatics"/>
        </authorList>
    </citation>
    <scope>NUCLEOTIDE SEQUENCE [LARGE SCALE GENOMIC DNA]</scope>
</reference>
<dbReference type="SMART" id="SM00248">
    <property type="entry name" value="ANK"/>
    <property type="match status" value="3"/>
</dbReference>
<evidence type="ECO:0000256" key="1">
    <source>
        <dbReference type="ARBA" id="ARBA00022737"/>
    </source>
</evidence>
<dbReference type="EMBL" id="UYSG01001013">
    <property type="protein sequence ID" value="VDL31552.1"/>
    <property type="molecule type" value="Genomic_DNA"/>
</dbReference>
<evidence type="ECO:0000313" key="5">
    <source>
        <dbReference type="Proteomes" id="UP000274504"/>
    </source>
</evidence>
<keyword evidence="2" id="KW-0040">ANK repeat</keyword>
<protein>
    <submittedName>
        <fullName evidence="6">ANK_REP_REGION domain-containing protein</fullName>
    </submittedName>
</protein>
<reference evidence="6" key="1">
    <citation type="submission" date="2017-02" db="UniProtKB">
        <authorList>
            <consortium name="WormBaseParasite"/>
        </authorList>
    </citation>
    <scope>IDENTIFICATION</scope>
</reference>
<dbReference type="Proteomes" id="UP000274504">
    <property type="component" value="Unassembled WGS sequence"/>
</dbReference>
<keyword evidence="1" id="KW-0677">Repeat</keyword>
<evidence type="ECO:0000256" key="3">
    <source>
        <dbReference type="SAM" id="MobiDB-lite"/>
    </source>
</evidence>
<dbReference type="AlphaFoldDB" id="A0A0R3SF01"/>
<organism evidence="6">
    <name type="scientific">Hymenolepis diminuta</name>
    <name type="common">Rat tapeworm</name>
    <dbReference type="NCBI Taxonomy" id="6216"/>
    <lineage>
        <taxon>Eukaryota</taxon>
        <taxon>Metazoa</taxon>
        <taxon>Spiralia</taxon>
        <taxon>Lophotrochozoa</taxon>
        <taxon>Platyhelminthes</taxon>
        <taxon>Cestoda</taxon>
        <taxon>Eucestoda</taxon>
        <taxon>Cyclophyllidea</taxon>
        <taxon>Hymenolepididae</taxon>
        <taxon>Hymenolepis</taxon>
    </lineage>
</organism>
<name>A0A0R3SF01_HYMDI</name>
<dbReference type="PANTHER" id="PTHR24198:SF165">
    <property type="entry name" value="ANKYRIN REPEAT-CONTAINING PROTEIN-RELATED"/>
    <property type="match status" value="1"/>
</dbReference>